<dbReference type="OrthoDB" id="3214788at2759"/>
<name>L8X2S9_THACA</name>
<dbReference type="Proteomes" id="UP000011668">
    <property type="component" value="Unassembled WGS sequence"/>
</dbReference>
<organism evidence="2 3">
    <name type="scientific">Thanatephorus cucumeris (strain AG1-IA)</name>
    <name type="common">Rice sheath blight fungus</name>
    <name type="synonym">Rhizoctonia solani</name>
    <dbReference type="NCBI Taxonomy" id="983506"/>
    <lineage>
        <taxon>Eukaryota</taxon>
        <taxon>Fungi</taxon>
        <taxon>Dikarya</taxon>
        <taxon>Basidiomycota</taxon>
        <taxon>Agaricomycotina</taxon>
        <taxon>Agaricomycetes</taxon>
        <taxon>Cantharellales</taxon>
        <taxon>Ceratobasidiaceae</taxon>
        <taxon>Rhizoctonia</taxon>
        <taxon>Rhizoctonia solani AG-1</taxon>
    </lineage>
</organism>
<protein>
    <submittedName>
        <fullName evidence="2">Uncharacterized protein</fullName>
    </submittedName>
</protein>
<dbReference type="EMBL" id="AFRT01000684">
    <property type="protein sequence ID" value="ELU42929.1"/>
    <property type="molecule type" value="Genomic_DNA"/>
</dbReference>
<comment type="caution">
    <text evidence="2">The sequence shown here is derived from an EMBL/GenBank/DDBJ whole genome shotgun (WGS) entry which is preliminary data.</text>
</comment>
<evidence type="ECO:0000256" key="1">
    <source>
        <dbReference type="SAM" id="SignalP"/>
    </source>
</evidence>
<feature type="chain" id="PRO_5003997744" evidence="1">
    <location>
        <begin position="18"/>
        <end position="195"/>
    </location>
</feature>
<accession>L8X2S9</accession>
<dbReference type="HOGENOM" id="CLU_1245971_0_0_1"/>
<evidence type="ECO:0000313" key="3">
    <source>
        <dbReference type="Proteomes" id="UP000011668"/>
    </source>
</evidence>
<evidence type="ECO:0000313" key="2">
    <source>
        <dbReference type="EMBL" id="ELU42929.1"/>
    </source>
</evidence>
<gene>
    <name evidence="2" type="ORF">AG1IA_03038</name>
</gene>
<feature type="signal peptide" evidence="1">
    <location>
        <begin position="1"/>
        <end position="17"/>
    </location>
</feature>
<dbReference type="AlphaFoldDB" id="L8X2S9"/>
<reference evidence="2 3" key="1">
    <citation type="journal article" date="2013" name="Nat. Commun.">
        <title>The evolution and pathogenic mechanisms of the rice sheath blight pathogen.</title>
        <authorList>
            <person name="Zheng A."/>
            <person name="Lin R."/>
            <person name="Xu L."/>
            <person name="Qin P."/>
            <person name="Tang C."/>
            <person name="Ai P."/>
            <person name="Zhang D."/>
            <person name="Liu Y."/>
            <person name="Sun Z."/>
            <person name="Feng H."/>
            <person name="Wang Y."/>
            <person name="Chen Y."/>
            <person name="Liang X."/>
            <person name="Fu R."/>
            <person name="Li Q."/>
            <person name="Zhang J."/>
            <person name="Yu X."/>
            <person name="Xie Z."/>
            <person name="Ding L."/>
            <person name="Guan P."/>
            <person name="Tang J."/>
            <person name="Liang Y."/>
            <person name="Wang S."/>
            <person name="Deng Q."/>
            <person name="Li S."/>
            <person name="Zhu J."/>
            <person name="Wang L."/>
            <person name="Liu H."/>
            <person name="Li P."/>
        </authorList>
    </citation>
    <scope>NUCLEOTIDE SEQUENCE [LARGE SCALE GENOMIC DNA]</scope>
    <source>
        <strain evidence="3">AG-1 IA</strain>
    </source>
</reference>
<sequence>MKFCTFSILLFVSLVAALPQYPTRPRPTSPTRATAELQKQVASPSYAGLITIAASSFNAILFTYGSLRLPLSSLWSAIRGNVFHGSSVDTLSMMLLPNPSRPSQHGKCAEDQFWFGPKQTCVGGTGTEDFIQPPTGYYCPIDWSFSYSLGCCMPHTPQVVSKNDCGDGNGAWDLIRIVCVERGPSPESRSLSLSD</sequence>
<keyword evidence="1" id="KW-0732">Signal</keyword>
<proteinExistence type="predicted"/>
<keyword evidence="3" id="KW-1185">Reference proteome</keyword>